<dbReference type="InterPro" id="IPR000305">
    <property type="entry name" value="GIY-YIG_endonuc"/>
</dbReference>
<dbReference type="SMART" id="SM00465">
    <property type="entry name" value="GIYc"/>
    <property type="match status" value="1"/>
</dbReference>
<dbReference type="CDD" id="cd10436">
    <property type="entry name" value="GIY-YIG_EndoII_Hpy188I_like"/>
    <property type="match status" value="1"/>
</dbReference>
<evidence type="ECO:0000313" key="2">
    <source>
        <dbReference type="EMBL" id="MBS7527091.1"/>
    </source>
</evidence>
<dbReference type="InterPro" id="IPR053748">
    <property type="entry name" value="Host_DNA_Degrad_Endo"/>
</dbReference>
<evidence type="ECO:0000259" key="1">
    <source>
        <dbReference type="SMART" id="SM00465"/>
    </source>
</evidence>
<dbReference type="Proteomes" id="UP000746471">
    <property type="component" value="Unassembled WGS sequence"/>
</dbReference>
<dbReference type="EMBL" id="JAHBCL010000016">
    <property type="protein sequence ID" value="MBS7527091.1"/>
    <property type="molecule type" value="Genomic_DNA"/>
</dbReference>
<protein>
    <submittedName>
        <fullName evidence="2">GIY-YIG nuclease family protein</fullName>
    </submittedName>
</protein>
<dbReference type="RefSeq" id="WP_213236951.1">
    <property type="nucleotide sequence ID" value="NZ_JAHBCL010000016.1"/>
</dbReference>
<sequence>MKKLLSYDFEYIQDINPILDESGKIQEYSPQENYSKKDSFELNKHGSGTFCKFSIHSKWSGVAGVYAFFIDDILVYIGQAADFAQRFNMGYGNISPKNCFIGGQSTNCKINKMVLDSIKSGHTVSVYFHRTHDYNKAERELIKYYKPQYNTALNNDLDTAQINTIRNQTTSSKQAEVVEIKNKSVNPSVSKVREFIQKEIEIAKAQGKKDLVIRSGDIHQTLKMANAMPTVCSAMRTLDGEYKYEVIEEPPKGNGSRLVFKYIFN</sequence>
<comment type="caution">
    <text evidence="2">The sequence shown here is derived from an EMBL/GenBank/DDBJ whole genome shotgun (WGS) entry which is preliminary data.</text>
</comment>
<reference evidence="2 3" key="1">
    <citation type="submission" date="2021-05" db="EMBL/GenBank/DDBJ databases">
        <title>Fusibacter ferrireducens sp. nov., an anaerobic, sulfur- and Fe-reducing bacterium isolated from the mangrove sediment.</title>
        <authorList>
            <person name="Qiu D."/>
        </authorList>
    </citation>
    <scope>NUCLEOTIDE SEQUENCE [LARGE SCALE GENOMIC DNA]</scope>
    <source>
        <strain evidence="2 3">DSM 12116</strain>
    </source>
</reference>
<evidence type="ECO:0000313" key="3">
    <source>
        <dbReference type="Proteomes" id="UP000746471"/>
    </source>
</evidence>
<organism evidence="2 3">
    <name type="scientific">Fusibacter paucivorans</name>
    <dbReference type="NCBI Taxonomy" id="76009"/>
    <lineage>
        <taxon>Bacteria</taxon>
        <taxon>Bacillati</taxon>
        <taxon>Bacillota</taxon>
        <taxon>Clostridia</taxon>
        <taxon>Eubacteriales</taxon>
        <taxon>Eubacteriales Family XII. Incertae Sedis</taxon>
        <taxon>Fusibacter</taxon>
    </lineage>
</organism>
<name>A0ABS5PRV0_9FIRM</name>
<keyword evidence="3" id="KW-1185">Reference proteome</keyword>
<accession>A0ABS5PRV0</accession>
<proteinExistence type="predicted"/>
<dbReference type="InterPro" id="IPR044556">
    <property type="entry name" value="EndoII-like_GIY-YIG"/>
</dbReference>
<feature type="domain" description="GIY-YIG" evidence="1">
    <location>
        <begin position="62"/>
        <end position="155"/>
    </location>
</feature>
<dbReference type="Gene3D" id="3.40.1440.40">
    <property type="match status" value="1"/>
</dbReference>
<gene>
    <name evidence="2" type="ORF">KHM83_10400</name>
</gene>